<reference evidence="1" key="1">
    <citation type="submission" date="2020-02" db="EMBL/GenBank/DDBJ databases">
        <authorList>
            <person name="Meier V. D."/>
        </authorList>
    </citation>
    <scope>NUCLEOTIDE SEQUENCE</scope>
    <source>
        <strain evidence="1">AVDCRST_MAG88</strain>
    </source>
</reference>
<evidence type="ECO:0000313" key="1">
    <source>
        <dbReference type="EMBL" id="CAA9589824.1"/>
    </source>
</evidence>
<proteinExistence type="predicted"/>
<gene>
    <name evidence="1" type="ORF">AVDCRST_MAG88-4666</name>
</gene>
<protein>
    <submittedName>
        <fullName evidence="1">Uncharacterized protein</fullName>
    </submittedName>
</protein>
<dbReference type="AlphaFoldDB" id="A0A6J4VW11"/>
<feature type="non-terminal residue" evidence="1">
    <location>
        <position position="39"/>
    </location>
</feature>
<sequence length="39" mass="4293">MKAWIKANNRRAKAEGGVRIIACDLPVEASWLNAIEPSL</sequence>
<dbReference type="EMBL" id="CADCWM010001209">
    <property type="protein sequence ID" value="CAA9589824.1"/>
    <property type="molecule type" value="Genomic_DNA"/>
</dbReference>
<organism evidence="1">
    <name type="scientific">uncultured Thermomicrobiales bacterium</name>
    <dbReference type="NCBI Taxonomy" id="1645740"/>
    <lineage>
        <taxon>Bacteria</taxon>
        <taxon>Pseudomonadati</taxon>
        <taxon>Thermomicrobiota</taxon>
        <taxon>Thermomicrobia</taxon>
        <taxon>Thermomicrobiales</taxon>
        <taxon>environmental samples</taxon>
    </lineage>
</organism>
<name>A0A6J4VW11_9BACT</name>
<accession>A0A6J4VW11</accession>